<dbReference type="HOGENOM" id="CLU_093424_0_0_6"/>
<proteinExistence type="predicted"/>
<dbReference type="InterPro" id="IPR003115">
    <property type="entry name" value="ParB_N"/>
</dbReference>
<dbReference type="GO" id="GO:0005694">
    <property type="term" value="C:chromosome"/>
    <property type="evidence" value="ECO:0007669"/>
    <property type="project" value="TreeGrafter"/>
</dbReference>
<dbReference type="RefSeq" id="WP_038249998.1">
    <property type="nucleotide sequence ID" value="NZ_CAWLZI010000256.1"/>
</dbReference>
<reference evidence="2" key="1">
    <citation type="submission" date="2013-07" db="EMBL/GenBank/DDBJ databases">
        <title>Sub-species coevolution in mutualistic symbiosis.</title>
        <authorList>
            <person name="Murfin K."/>
            <person name="Klassen J."/>
            <person name="Lee M."/>
            <person name="Forst S."/>
            <person name="Stock P."/>
            <person name="Goodrich-Blair H."/>
        </authorList>
    </citation>
    <scope>NUCLEOTIDE SEQUENCE [LARGE SCALE GENOMIC DNA]</scope>
    <source>
        <strain evidence="2">Kraussei Quebec</strain>
    </source>
</reference>
<protein>
    <submittedName>
        <fullName evidence="2">ParB family protein</fullName>
    </submittedName>
</protein>
<evidence type="ECO:0000259" key="1">
    <source>
        <dbReference type="SMART" id="SM00470"/>
    </source>
</evidence>
<evidence type="ECO:0000313" key="2">
    <source>
        <dbReference type="EMBL" id="CDH20674.1"/>
    </source>
</evidence>
<gene>
    <name evidence="2" type="ORF">XBKQ1_2740002</name>
</gene>
<dbReference type="EMBL" id="CBSY010000195">
    <property type="protein sequence ID" value="CDH20674.1"/>
    <property type="molecule type" value="Genomic_DNA"/>
</dbReference>
<evidence type="ECO:0000313" key="3">
    <source>
        <dbReference type="Proteomes" id="UP000028500"/>
    </source>
</evidence>
<dbReference type="InterPro" id="IPR011111">
    <property type="entry name" value="Plasmid_RepB"/>
</dbReference>
<dbReference type="Gene3D" id="1.10.10.2830">
    <property type="match status" value="1"/>
</dbReference>
<dbReference type="AlphaFoldDB" id="A0A077PLQ9"/>
<dbReference type="PANTHER" id="PTHR33375:SF1">
    <property type="entry name" value="CHROMOSOME-PARTITIONING PROTEIN PARB-RELATED"/>
    <property type="match status" value="1"/>
</dbReference>
<keyword evidence="3" id="KW-1185">Reference proteome</keyword>
<dbReference type="Gene3D" id="3.90.1530.30">
    <property type="match status" value="1"/>
</dbReference>
<sequence length="299" mass="34296">MKEKTNDSNHNIEMIDISLIKISNPRPRNKFIHQEIQSNIDISGLRKPITVRRIKDKKYKYSLICGQGRMEAIYNLSNTHIPAIIKDVNEEDGYIMSLSENVARRKPRVTELYERIRDMKNNGICDHDIASIIGYSVSWVKSVILLLEKGEQKLLTAVERGHIPIYLAVKFARSDDKYNQNLLIDAYNDGSITNKNIATIKKILEKRSLGSKGGTSHDYIYHKNNQNITPQELLSIYKKNVEEHRLLQAKSEYVIDNLVLAKQIISELLLEPSFNSILITENLTNIPSIIMDTAKPHED</sequence>
<dbReference type="Pfam" id="PF07506">
    <property type="entry name" value="RepB"/>
    <property type="match status" value="1"/>
</dbReference>
<organism evidence="2 3">
    <name type="scientific">Xenorhabdus bovienii str. kraussei Quebec</name>
    <dbReference type="NCBI Taxonomy" id="1398203"/>
    <lineage>
        <taxon>Bacteria</taxon>
        <taxon>Pseudomonadati</taxon>
        <taxon>Pseudomonadota</taxon>
        <taxon>Gammaproteobacteria</taxon>
        <taxon>Enterobacterales</taxon>
        <taxon>Morganellaceae</taxon>
        <taxon>Xenorhabdus</taxon>
    </lineage>
</organism>
<dbReference type="Pfam" id="PF02195">
    <property type="entry name" value="ParB_N"/>
    <property type="match status" value="1"/>
</dbReference>
<dbReference type="InterPro" id="IPR036086">
    <property type="entry name" value="ParB/Sulfiredoxin_sf"/>
</dbReference>
<name>A0A077PLQ9_XENBV</name>
<feature type="domain" description="ParB-like N-terminal" evidence="1">
    <location>
        <begin position="13"/>
        <end position="102"/>
    </location>
</feature>
<accession>A0A077PLQ9</accession>
<dbReference type="Proteomes" id="UP000028500">
    <property type="component" value="Unassembled WGS sequence"/>
</dbReference>
<dbReference type="SMART" id="SM00470">
    <property type="entry name" value="ParB"/>
    <property type="match status" value="1"/>
</dbReference>
<dbReference type="SUPFAM" id="SSF110849">
    <property type="entry name" value="ParB/Sulfiredoxin"/>
    <property type="match status" value="1"/>
</dbReference>
<dbReference type="InterPro" id="IPR050336">
    <property type="entry name" value="Chromosome_partition/occlusion"/>
</dbReference>
<dbReference type="OrthoDB" id="248048at2"/>
<comment type="caution">
    <text evidence="2">The sequence shown here is derived from an EMBL/GenBank/DDBJ whole genome shotgun (WGS) entry which is preliminary data.</text>
</comment>
<dbReference type="PANTHER" id="PTHR33375">
    <property type="entry name" value="CHROMOSOME-PARTITIONING PROTEIN PARB-RELATED"/>
    <property type="match status" value="1"/>
</dbReference>
<dbReference type="GO" id="GO:0007059">
    <property type="term" value="P:chromosome segregation"/>
    <property type="evidence" value="ECO:0007669"/>
    <property type="project" value="TreeGrafter"/>
</dbReference>
<dbReference type="SUPFAM" id="SSF109709">
    <property type="entry name" value="KorB DNA-binding domain-like"/>
    <property type="match status" value="1"/>
</dbReference>